<proteinExistence type="predicted"/>
<dbReference type="AlphaFoldDB" id="A0A644VCV1"/>
<accession>A0A644VCV1</accession>
<protein>
    <recommendedName>
        <fullName evidence="2">DUF6565 domain-containing protein</fullName>
    </recommendedName>
</protein>
<feature type="domain" description="DUF6565" evidence="2">
    <location>
        <begin position="48"/>
        <end position="123"/>
    </location>
</feature>
<dbReference type="InterPro" id="IPR046695">
    <property type="entry name" value="DUF6565"/>
</dbReference>
<keyword evidence="1" id="KW-0812">Transmembrane</keyword>
<feature type="transmembrane region" description="Helical" evidence="1">
    <location>
        <begin position="12"/>
        <end position="33"/>
    </location>
</feature>
<keyword evidence="1" id="KW-0472">Membrane</keyword>
<evidence type="ECO:0000259" key="2">
    <source>
        <dbReference type="Pfam" id="PF20203"/>
    </source>
</evidence>
<organism evidence="3">
    <name type="scientific">bioreactor metagenome</name>
    <dbReference type="NCBI Taxonomy" id="1076179"/>
    <lineage>
        <taxon>unclassified sequences</taxon>
        <taxon>metagenomes</taxon>
        <taxon>ecological metagenomes</taxon>
    </lineage>
</organism>
<dbReference type="Pfam" id="PF20203">
    <property type="entry name" value="DUF6565"/>
    <property type="match status" value="1"/>
</dbReference>
<evidence type="ECO:0000256" key="1">
    <source>
        <dbReference type="SAM" id="Phobius"/>
    </source>
</evidence>
<keyword evidence="1" id="KW-1133">Transmembrane helix</keyword>
<sequence>MNNSHTPYLQQAIRFLLFSGIILTQYACTLFYNPEQYLSDYDRFVTRVENNYHEYSEDQWKKAETKYEKFNSILYNRVYEDLTPTDQQAIGKLKVRFEAVKLKYNFNHMKQEVKDGIEQLKGALEKDSVD</sequence>
<comment type="caution">
    <text evidence="3">The sequence shown here is derived from an EMBL/GenBank/DDBJ whole genome shotgun (WGS) entry which is preliminary data.</text>
</comment>
<reference evidence="3" key="1">
    <citation type="submission" date="2019-08" db="EMBL/GenBank/DDBJ databases">
        <authorList>
            <person name="Kucharzyk K."/>
            <person name="Murdoch R.W."/>
            <person name="Higgins S."/>
            <person name="Loffler F."/>
        </authorList>
    </citation>
    <scope>NUCLEOTIDE SEQUENCE</scope>
</reference>
<name>A0A644VCV1_9ZZZZ</name>
<gene>
    <name evidence="3" type="ORF">SDC9_34579</name>
</gene>
<evidence type="ECO:0000313" key="3">
    <source>
        <dbReference type="EMBL" id="MPL88553.1"/>
    </source>
</evidence>
<dbReference type="EMBL" id="VSSQ01000260">
    <property type="protein sequence ID" value="MPL88553.1"/>
    <property type="molecule type" value="Genomic_DNA"/>
</dbReference>